<keyword evidence="2" id="KW-1185">Reference proteome</keyword>
<evidence type="ECO:0000313" key="2">
    <source>
        <dbReference type="Proteomes" id="UP001597474"/>
    </source>
</evidence>
<dbReference type="EMBL" id="JBHUMP010000023">
    <property type="protein sequence ID" value="MFD2741395.1"/>
    <property type="molecule type" value="Genomic_DNA"/>
</dbReference>
<reference evidence="2" key="1">
    <citation type="journal article" date="2019" name="Int. J. Syst. Evol. Microbiol.">
        <title>The Global Catalogue of Microorganisms (GCM) 10K type strain sequencing project: providing services to taxonomists for standard genome sequencing and annotation.</title>
        <authorList>
            <consortium name="The Broad Institute Genomics Platform"/>
            <consortium name="The Broad Institute Genome Sequencing Center for Infectious Disease"/>
            <person name="Wu L."/>
            <person name="Ma J."/>
        </authorList>
    </citation>
    <scope>NUCLEOTIDE SEQUENCE [LARGE SCALE GENOMIC DNA]</scope>
    <source>
        <strain evidence="2">TISTR 2562</strain>
    </source>
</reference>
<dbReference type="Pfam" id="PF10986">
    <property type="entry name" value="ZrgA"/>
    <property type="match status" value="1"/>
</dbReference>
<gene>
    <name evidence="1" type="ORF">ACFSUD_17610</name>
</gene>
<comment type="caution">
    <text evidence="1">The sequence shown here is derived from an EMBL/GenBank/DDBJ whole genome shotgun (WGS) entry which is preliminary data.</text>
</comment>
<accession>A0ABW5U750</accession>
<organism evidence="1 2">
    <name type="scientific">Sulfitobacter aestuarii</name>
    <dbReference type="NCBI Taxonomy" id="2161676"/>
    <lineage>
        <taxon>Bacteria</taxon>
        <taxon>Pseudomonadati</taxon>
        <taxon>Pseudomonadota</taxon>
        <taxon>Alphaproteobacteria</taxon>
        <taxon>Rhodobacterales</taxon>
        <taxon>Roseobacteraceae</taxon>
        <taxon>Sulfitobacter</taxon>
    </lineage>
</organism>
<protein>
    <submittedName>
        <fullName evidence="1">DUF2796 domain-containing protein</fullName>
    </submittedName>
</protein>
<sequence>MALVLAIAASPVMGQEHRQLGAHEHGVGKLNIAFDSGQIFMEMSAPGADIVGFEHAPESARDRATVNDAVARLAQPLDLFALSEDAGCSVAQAKARFVTKENKEHDSHDVTGEKEISAAGHAEFHAEYSFTCSDFTAFDQIVFTYFTVFPKARELDIQLISEKGAWHAEISREAPVLDLRGRTQR</sequence>
<name>A0ABW5U750_9RHOB</name>
<dbReference type="RefSeq" id="WP_386375822.1">
    <property type="nucleotide sequence ID" value="NZ_JBHUMP010000023.1"/>
</dbReference>
<evidence type="ECO:0000313" key="1">
    <source>
        <dbReference type="EMBL" id="MFD2741395.1"/>
    </source>
</evidence>
<proteinExistence type="predicted"/>
<dbReference type="Proteomes" id="UP001597474">
    <property type="component" value="Unassembled WGS sequence"/>
</dbReference>
<dbReference type="InterPro" id="IPR021253">
    <property type="entry name" value="ZrgA-like"/>
</dbReference>